<organism evidence="3 4">
    <name type="scientific">Blastocystis sp. subtype 1 (strain ATCC 50177 / NandII)</name>
    <dbReference type="NCBI Taxonomy" id="478820"/>
    <lineage>
        <taxon>Eukaryota</taxon>
        <taxon>Sar</taxon>
        <taxon>Stramenopiles</taxon>
        <taxon>Bigyra</taxon>
        <taxon>Opalozoa</taxon>
        <taxon>Opalinata</taxon>
        <taxon>Blastocystidae</taxon>
        <taxon>Blastocystis</taxon>
    </lineage>
</organism>
<sequence length="193" mass="21413">MESITTIPKEKLTIYSLKSGEESIIAFRVFNKSDNTLACMVNSNNKELYVVKPTRFVLAPGKDKLVSLRCDKNTVDDLLEADLPTKQGIVAYKLNKTIENSLAKESDKPEKDALKDQWPAIQACPSTTKYLNVRFTTNPADVTYSTCVSPGGEEEDCISSCVSHVSFTHRSLIACIVVAGMAMLISYIYKSWN</sequence>
<dbReference type="InterPro" id="IPR000535">
    <property type="entry name" value="MSP_dom"/>
</dbReference>
<comment type="caution">
    <text evidence="3">The sequence shown here is derived from an EMBL/GenBank/DDBJ whole genome shotgun (WGS) entry which is preliminary data.</text>
</comment>
<accession>A0A196SQ21</accession>
<keyword evidence="1" id="KW-0472">Membrane</keyword>
<dbReference type="Gene3D" id="2.60.40.10">
    <property type="entry name" value="Immunoglobulins"/>
    <property type="match status" value="1"/>
</dbReference>
<dbReference type="EMBL" id="LXWW01000013">
    <property type="protein sequence ID" value="OAO17894.1"/>
    <property type="molecule type" value="Genomic_DNA"/>
</dbReference>
<dbReference type="AlphaFoldDB" id="A0A196SQ21"/>
<keyword evidence="1" id="KW-0812">Transmembrane</keyword>
<name>A0A196SQ21_BLAHN</name>
<dbReference type="Proteomes" id="UP000078348">
    <property type="component" value="Unassembled WGS sequence"/>
</dbReference>
<dbReference type="PROSITE" id="PS50202">
    <property type="entry name" value="MSP"/>
    <property type="match status" value="1"/>
</dbReference>
<keyword evidence="1" id="KW-1133">Transmembrane helix</keyword>
<keyword evidence="4" id="KW-1185">Reference proteome</keyword>
<evidence type="ECO:0000313" key="4">
    <source>
        <dbReference type="Proteomes" id="UP000078348"/>
    </source>
</evidence>
<dbReference type="SUPFAM" id="SSF49354">
    <property type="entry name" value="PapD-like"/>
    <property type="match status" value="1"/>
</dbReference>
<feature type="transmembrane region" description="Helical" evidence="1">
    <location>
        <begin position="171"/>
        <end position="189"/>
    </location>
</feature>
<evidence type="ECO:0000259" key="2">
    <source>
        <dbReference type="PROSITE" id="PS50202"/>
    </source>
</evidence>
<gene>
    <name evidence="3" type="ORF">AV274_0350</name>
</gene>
<proteinExistence type="predicted"/>
<reference evidence="3 4" key="1">
    <citation type="submission" date="2016-05" db="EMBL/GenBank/DDBJ databases">
        <title>Nuclear genome of Blastocystis sp. subtype 1 NandII.</title>
        <authorList>
            <person name="Gentekaki E."/>
            <person name="Curtis B."/>
            <person name="Stairs C."/>
            <person name="Eme L."/>
            <person name="Herman E."/>
            <person name="Klimes V."/>
            <person name="Arias M.C."/>
            <person name="Elias M."/>
            <person name="Hilliou F."/>
            <person name="Klute M."/>
            <person name="Malik S.-B."/>
            <person name="Pightling A."/>
            <person name="Rachubinski R."/>
            <person name="Salas D."/>
            <person name="Schlacht A."/>
            <person name="Suga H."/>
            <person name="Archibald J."/>
            <person name="Ball S.G."/>
            <person name="Clark G."/>
            <person name="Dacks J."/>
            <person name="Van Der Giezen M."/>
            <person name="Tsaousis A."/>
            <person name="Roger A."/>
        </authorList>
    </citation>
    <scope>NUCLEOTIDE SEQUENCE [LARGE SCALE GENOMIC DNA]</scope>
    <source>
        <strain evidence="4">ATCC 50177 / NandII</strain>
    </source>
</reference>
<dbReference type="InterPro" id="IPR008962">
    <property type="entry name" value="PapD-like_sf"/>
</dbReference>
<feature type="domain" description="MSP" evidence="2">
    <location>
        <begin position="3"/>
        <end position="136"/>
    </location>
</feature>
<evidence type="ECO:0000313" key="3">
    <source>
        <dbReference type="EMBL" id="OAO17894.1"/>
    </source>
</evidence>
<dbReference type="InterPro" id="IPR013783">
    <property type="entry name" value="Ig-like_fold"/>
</dbReference>
<evidence type="ECO:0000256" key="1">
    <source>
        <dbReference type="SAM" id="Phobius"/>
    </source>
</evidence>
<protein>
    <recommendedName>
        <fullName evidence="2">MSP domain-containing protein</fullName>
    </recommendedName>
</protein>